<reference evidence="1 2" key="1">
    <citation type="submission" date="2024-04" db="EMBL/GenBank/DDBJ databases">
        <authorList>
            <person name="Rising A."/>
            <person name="Reimegard J."/>
            <person name="Sonavane S."/>
            <person name="Akerstrom W."/>
            <person name="Nylinder S."/>
            <person name="Hedman E."/>
            <person name="Kallberg Y."/>
        </authorList>
    </citation>
    <scope>NUCLEOTIDE SEQUENCE [LARGE SCALE GENOMIC DNA]</scope>
</reference>
<sequence>MKEDYDTWRFVYPRSVIYRITGDIRVKCAISIQGHDDFVWNMSVERIAPIIFDINGTGNAFGPDNICVE</sequence>
<organism evidence="1 2">
    <name type="scientific">Larinioides sclopetarius</name>
    <dbReference type="NCBI Taxonomy" id="280406"/>
    <lineage>
        <taxon>Eukaryota</taxon>
        <taxon>Metazoa</taxon>
        <taxon>Ecdysozoa</taxon>
        <taxon>Arthropoda</taxon>
        <taxon>Chelicerata</taxon>
        <taxon>Arachnida</taxon>
        <taxon>Araneae</taxon>
        <taxon>Araneomorphae</taxon>
        <taxon>Entelegynae</taxon>
        <taxon>Araneoidea</taxon>
        <taxon>Araneidae</taxon>
        <taxon>Larinioides</taxon>
    </lineage>
</organism>
<keyword evidence="2" id="KW-1185">Reference proteome</keyword>
<dbReference type="AlphaFoldDB" id="A0AAV2A6Z7"/>
<protein>
    <submittedName>
        <fullName evidence="1">Uncharacterized protein</fullName>
    </submittedName>
</protein>
<proteinExistence type="predicted"/>
<accession>A0AAV2A6Z7</accession>
<evidence type="ECO:0000313" key="2">
    <source>
        <dbReference type="Proteomes" id="UP001497382"/>
    </source>
</evidence>
<dbReference type="EMBL" id="CAXIEN010000125">
    <property type="protein sequence ID" value="CAL1279805.1"/>
    <property type="molecule type" value="Genomic_DNA"/>
</dbReference>
<dbReference type="Proteomes" id="UP001497382">
    <property type="component" value="Unassembled WGS sequence"/>
</dbReference>
<comment type="caution">
    <text evidence="1">The sequence shown here is derived from an EMBL/GenBank/DDBJ whole genome shotgun (WGS) entry which is preliminary data.</text>
</comment>
<name>A0AAV2A6Z7_9ARAC</name>
<gene>
    <name evidence="1" type="ORF">LARSCL_LOCUS10605</name>
</gene>
<evidence type="ECO:0000313" key="1">
    <source>
        <dbReference type="EMBL" id="CAL1279805.1"/>
    </source>
</evidence>